<reference evidence="8 9" key="1">
    <citation type="submission" date="2017-10" db="EMBL/GenBank/DDBJ databases">
        <title>A novel species of cold-tolerant Malassezia isolated from bats.</title>
        <authorList>
            <person name="Lorch J.M."/>
            <person name="Palmer J.M."/>
            <person name="Vanderwolf K.J."/>
            <person name="Schmidt K.Z."/>
            <person name="Verant M.L."/>
            <person name="Weller T.J."/>
            <person name="Blehert D.S."/>
        </authorList>
    </citation>
    <scope>NUCLEOTIDE SEQUENCE [LARGE SCALE GENOMIC DNA]</scope>
    <source>
        <strain evidence="8 9">NWHC:44797-103</strain>
    </source>
</reference>
<dbReference type="PANTHER" id="PTHR10953:SF162">
    <property type="entry name" value="SUMO-ACTIVATING ENZYME SUBUNIT 1"/>
    <property type="match status" value="1"/>
</dbReference>
<keyword evidence="9" id="KW-1185">Reference proteome</keyword>
<dbReference type="SUPFAM" id="SSF69572">
    <property type="entry name" value="Activating enzymes of the ubiquitin-like proteins"/>
    <property type="match status" value="1"/>
</dbReference>
<dbReference type="PANTHER" id="PTHR10953">
    <property type="entry name" value="UBIQUITIN-ACTIVATING ENZYME E1"/>
    <property type="match status" value="1"/>
</dbReference>
<dbReference type="Proteomes" id="UP000232875">
    <property type="component" value="Unassembled WGS sequence"/>
</dbReference>
<name>A0A2N1J8D4_9BASI</name>
<comment type="pathway">
    <text evidence="2">Protein modification; protein sumoylation.</text>
</comment>
<protein>
    <recommendedName>
        <fullName evidence="6">Ubiquitin-like 1-activating enzyme E1A</fullName>
    </recommendedName>
</protein>
<dbReference type="OrthoDB" id="1708823at2759"/>
<dbReference type="EMBL" id="KZ454993">
    <property type="protein sequence ID" value="PKI82809.1"/>
    <property type="molecule type" value="Genomic_DNA"/>
</dbReference>
<dbReference type="STRING" id="2020962.A0A2N1J8D4"/>
<keyword evidence="4" id="KW-0833">Ubl conjugation pathway</keyword>
<comment type="subcellular location">
    <subcellularLocation>
        <location evidence="1">Nucleus</location>
    </subcellularLocation>
</comment>
<accession>A0A2N1J8D4</accession>
<dbReference type="AlphaFoldDB" id="A0A2N1J8D4"/>
<evidence type="ECO:0000313" key="8">
    <source>
        <dbReference type="EMBL" id="PKI82809.1"/>
    </source>
</evidence>
<feature type="domain" description="THIF-type NAD/FAD binding fold" evidence="7">
    <location>
        <begin position="12"/>
        <end position="319"/>
    </location>
</feature>
<gene>
    <name evidence="8" type="ORF">MVES_003235</name>
</gene>
<dbReference type="Gene3D" id="3.40.50.720">
    <property type="entry name" value="NAD(P)-binding Rossmann-like Domain"/>
    <property type="match status" value="1"/>
</dbReference>
<dbReference type="InterPro" id="IPR035985">
    <property type="entry name" value="Ubiquitin-activating_enz"/>
</dbReference>
<dbReference type="GO" id="GO:0016925">
    <property type="term" value="P:protein sumoylation"/>
    <property type="evidence" value="ECO:0007669"/>
    <property type="project" value="TreeGrafter"/>
</dbReference>
<organism evidence="8 9">
    <name type="scientific">Malassezia vespertilionis</name>
    <dbReference type="NCBI Taxonomy" id="2020962"/>
    <lineage>
        <taxon>Eukaryota</taxon>
        <taxon>Fungi</taxon>
        <taxon>Dikarya</taxon>
        <taxon>Basidiomycota</taxon>
        <taxon>Ustilaginomycotina</taxon>
        <taxon>Malasseziomycetes</taxon>
        <taxon>Malasseziales</taxon>
        <taxon>Malasseziaceae</taxon>
        <taxon>Malassezia</taxon>
    </lineage>
</organism>
<comment type="similarity">
    <text evidence="3">Belongs to the ubiquitin-activating E1 family.</text>
</comment>
<dbReference type="PRINTS" id="PR01849">
    <property type="entry name" value="UBIQUITINACT"/>
</dbReference>
<proteinExistence type="inferred from homology"/>
<dbReference type="GO" id="GO:0019948">
    <property type="term" value="F:SUMO activating enzyme activity"/>
    <property type="evidence" value="ECO:0007669"/>
    <property type="project" value="TreeGrafter"/>
</dbReference>
<evidence type="ECO:0000256" key="1">
    <source>
        <dbReference type="ARBA" id="ARBA00004123"/>
    </source>
</evidence>
<dbReference type="InterPro" id="IPR000594">
    <property type="entry name" value="ThiF_NAD_FAD-bd"/>
</dbReference>
<dbReference type="InterPro" id="IPR045886">
    <property type="entry name" value="ThiF/MoeB/HesA"/>
</dbReference>
<evidence type="ECO:0000313" key="9">
    <source>
        <dbReference type="Proteomes" id="UP000232875"/>
    </source>
</evidence>
<evidence type="ECO:0000256" key="4">
    <source>
        <dbReference type="ARBA" id="ARBA00022786"/>
    </source>
</evidence>
<evidence type="ECO:0000256" key="3">
    <source>
        <dbReference type="ARBA" id="ARBA00005673"/>
    </source>
</evidence>
<dbReference type="InterPro" id="IPR000011">
    <property type="entry name" value="UBQ/SUMO-activ_enz_E1-like"/>
</dbReference>
<evidence type="ECO:0000256" key="5">
    <source>
        <dbReference type="ARBA" id="ARBA00023242"/>
    </source>
</evidence>
<evidence type="ECO:0000259" key="7">
    <source>
        <dbReference type="Pfam" id="PF00899"/>
    </source>
</evidence>
<dbReference type="GO" id="GO:0005737">
    <property type="term" value="C:cytoplasm"/>
    <property type="evidence" value="ECO:0007669"/>
    <property type="project" value="TreeGrafter"/>
</dbReference>
<sequence length="349" mass="38214">MAGVTEDEAALYDRQIRLWGLEAQNKMRSAHVVVVCFSGVATEVIKNIVLSGIGSLTIVDSELVRPDDLGAGFFFRDTDISRKRIAEAPLARVQALNPLVKVRGAEHSAVASSDACKMLQADVLVACAGTRAELETLNTHCRAHNTMFYATQAQGMGGFIFSDLGPHYTYALELPMPGKQEKQRFRYTQSFVTLHDSLRTTWSKSPREDEIVGQPVRRISAGLWATWALWELQSRKEPVLSVEDFATKLETLATDLMRAKNVQVETLARQVDMPHFFATFARAMYTHVSENSVAGFAPVTAVLGGLLAQDLLNALGHTQVPMVNWCILDASSGTAPIHAIGTLPATKEA</sequence>
<dbReference type="GO" id="GO:0031510">
    <property type="term" value="C:SUMO activating enzyme complex"/>
    <property type="evidence" value="ECO:0007669"/>
    <property type="project" value="TreeGrafter"/>
</dbReference>
<keyword evidence="5" id="KW-0539">Nucleus</keyword>
<evidence type="ECO:0000256" key="6">
    <source>
        <dbReference type="ARBA" id="ARBA00044354"/>
    </source>
</evidence>
<evidence type="ECO:0000256" key="2">
    <source>
        <dbReference type="ARBA" id="ARBA00004718"/>
    </source>
</evidence>
<dbReference type="Pfam" id="PF00899">
    <property type="entry name" value="ThiF"/>
    <property type="match status" value="1"/>
</dbReference>